<dbReference type="EMBL" id="GBHO01044897">
    <property type="protein sequence ID" value="JAF98706.1"/>
    <property type="molecule type" value="Transcribed_RNA"/>
</dbReference>
<organism evidence="2">
    <name type="scientific">Lygus hesperus</name>
    <name type="common">Western plant bug</name>
    <dbReference type="NCBI Taxonomy" id="30085"/>
    <lineage>
        <taxon>Eukaryota</taxon>
        <taxon>Metazoa</taxon>
        <taxon>Ecdysozoa</taxon>
        <taxon>Arthropoda</taxon>
        <taxon>Hexapoda</taxon>
        <taxon>Insecta</taxon>
        <taxon>Pterygota</taxon>
        <taxon>Neoptera</taxon>
        <taxon>Paraneoptera</taxon>
        <taxon>Hemiptera</taxon>
        <taxon>Heteroptera</taxon>
        <taxon>Panheteroptera</taxon>
        <taxon>Cimicomorpha</taxon>
        <taxon>Miridae</taxon>
        <taxon>Mirini</taxon>
        <taxon>Lygus</taxon>
    </lineage>
</organism>
<reference evidence="2" key="2">
    <citation type="submission" date="2014-07" db="EMBL/GenBank/DDBJ databases">
        <authorList>
            <person name="Hull J."/>
        </authorList>
    </citation>
    <scope>NUCLEOTIDE SEQUENCE</scope>
</reference>
<evidence type="ECO:0000259" key="1">
    <source>
        <dbReference type="PROSITE" id="PS50878"/>
    </source>
</evidence>
<dbReference type="InterPro" id="IPR000477">
    <property type="entry name" value="RT_dom"/>
</dbReference>
<gene>
    <name evidence="2" type="ORF">CM83_105639</name>
</gene>
<feature type="non-terminal residue" evidence="2">
    <location>
        <position position="131"/>
    </location>
</feature>
<protein>
    <recommendedName>
        <fullName evidence="1">Reverse transcriptase domain-containing protein</fullName>
    </recommendedName>
</protein>
<dbReference type="PROSITE" id="PS50878">
    <property type="entry name" value="RT_POL"/>
    <property type="match status" value="1"/>
</dbReference>
<dbReference type="SUPFAM" id="SSF56672">
    <property type="entry name" value="DNA/RNA polymerases"/>
    <property type="match status" value="1"/>
</dbReference>
<feature type="domain" description="Reverse transcriptase" evidence="1">
    <location>
        <begin position="1"/>
        <end position="131"/>
    </location>
</feature>
<dbReference type="Pfam" id="PF00078">
    <property type="entry name" value="RVT_1"/>
    <property type="match status" value="1"/>
</dbReference>
<dbReference type="PANTHER" id="PTHR47027">
    <property type="entry name" value="REVERSE TRANSCRIPTASE DOMAIN-CONTAINING PROTEIN"/>
    <property type="match status" value="1"/>
</dbReference>
<dbReference type="GO" id="GO:0071897">
    <property type="term" value="P:DNA biosynthetic process"/>
    <property type="evidence" value="ECO:0007669"/>
    <property type="project" value="UniProtKB-ARBA"/>
</dbReference>
<sequence>RDAMWRTLEVYGIPGKNLRLVQEMYNGYTCQVMHDGVLSSPIPVTSGVRQGCVLSPTLFLMVLDLLMRKVLGGRKRGIQWNLRDRLEDLDYADDVCMLAHRLSDMSSKLDKLNQYAEVTGLKINVNKTKEI</sequence>
<dbReference type="PANTHER" id="PTHR47027:SF25">
    <property type="entry name" value="REVERSE TRANSCRIPTASE DOMAIN-CONTAINING PROTEIN"/>
    <property type="match status" value="1"/>
</dbReference>
<evidence type="ECO:0000313" key="2">
    <source>
        <dbReference type="EMBL" id="JAF98706.1"/>
    </source>
</evidence>
<accession>A0A0A9VQL1</accession>
<dbReference type="AlphaFoldDB" id="A0A0A9VQL1"/>
<dbReference type="InterPro" id="IPR043502">
    <property type="entry name" value="DNA/RNA_pol_sf"/>
</dbReference>
<proteinExistence type="predicted"/>
<reference evidence="2" key="1">
    <citation type="journal article" date="2014" name="PLoS ONE">
        <title>Transcriptome-Based Identification of ABC Transporters in the Western Tarnished Plant Bug Lygus hesperus.</title>
        <authorList>
            <person name="Hull J.J."/>
            <person name="Chaney K."/>
            <person name="Geib S.M."/>
            <person name="Fabrick J.A."/>
            <person name="Brent C.S."/>
            <person name="Walsh D."/>
            <person name="Lavine L.C."/>
        </authorList>
    </citation>
    <scope>NUCLEOTIDE SEQUENCE</scope>
</reference>
<name>A0A0A9VQL1_LYGHE</name>
<feature type="non-terminal residue" evidence="2">
    <location>
        <position position="1"/>
    </location>
</feature>